<sequence length="63" mass="6196">MNRFAVRIATVAIGGLVVLAGAGAARADETGPAPQTAIVSPSDPAAGDPAQTVPLTPLTNDWG</sequence>
<reference evidence="3" key="3">
    <citation type="submission" date="2020-09" db="EMBL/GenBank/DDBJ databases">
        <authorList>
            <person name="Sun Q."/>
            <person name="Ohkuma M."/>
        </authorList>
    </citation>
    <scope>NUCLEOTIDE SEQUENCE</scope>
    <source>
        <strain evidence="3">JCM 4834</strain>
    </source>
</reference>
<dbReference type="RefSeq" id="WP_150520759.1">
    <property type="nucleotide sequence ID" value="NZ_BMVX01000034.1"/>
</dbReference>
<feature type="compositionally biased region" description="Polar residues" evidence="1">
    <location>
        <begin position="53"/>
        <end position="63"/>
    </location>
</feature>
<organism evidence="4 5">
    <name type="scientific">Streptomyces subrutilus</name>
    <dbReference type="NCBI Taxonomy" id="36818"/>
    <lineage>
        <taxon>Bacteria</taxon>
        <taxon>Bacillati</taxon>
        <taxon>Actinomycetota</taxon>
        <taxon>Actinomycetes</taxon>
        <taxon>Kitasatosporales</taxon>
        <taxon>Streptomycetaceae</taxon>
        <taxon>Streptomyces</taxon>
    </lineage>
</organism>
<reference evidence="3" key="1">
    <citation type="journal article" date="2014" name="Int. J. Syst. Evol. Microbiol.">
        <title>Complete genome sequence of Corynebacterium casei LMG S-19264T (=DSM 44701T), isolated from a smear-ripened cheese.</title>
        <authorList>
            <consortium name="US DOE Joint Genome Institute (JGI-PGF)"/>
            <person name="Walter F."/>
            <person name="Albersmeier A."/>
            <person name="Kalinowski J."/>
            <person name="Ruckert C."/>
        </authorList>
    </citation>
    <scope>NUCLEOTIDE SEQUENCE</scope>
    <source>
        <strain evidence="3">JCM 4834</strain>
    </source>
</reference>
<feature type="chain" id="PRO_5044622923" evidence="2">
    <location>
        <begin position="28"/>
        <end position="63"/>
    </location>
</feature>
<evidence type="ECO:0000256" key="1">
    <source>
        <dbReference type="SAM" id="MobiDB-lite"/>
    </source>
</evidence>
<keyword evidence="2" id="KW-0732">Signal</keyword>
<name>A0A5P2USA8_9ACTN</name>
<evidence type="ECO:0000256" key="2">
    <source>
        <dbReference type="SAM" id="SignalP"/>
    </source>
</evidence>
<dbReference type="KEGG" id="ssub:CP968_28835"/>
<keyword evidence="5" id="KW-1185">Reference proteome</keyword>
<protein>
    <submittedName>
        <fullName evidence="4">Uncharacterized protein</fullName>
    </submittedName>
</protein>
<dbReference type="EMBL" id="CP023701">
    <property type="protein sequence ID" value="QEU81760.1"/>
    <property type="molecule type" value="Genomic_DNA"/>
</dbReference>
<evidence type="ECO:0000313" key="5">
    <source>
        <dbReference type="Proteomes" id="UP000326831"/>
    </source>
</evidence>
<dbReference type="AlphaFoldDB" id="A0A5P2USA8"/>
<accession>A0A5P2USA8</accession>
<reference evidence="4 5" key="2">
    <citation type="submission" date="2017-09" db="EMBL/GenBank/DDBJ databases">
        <authorList>
            <person name="Lee N."/>
            <person name="Cho B.-K."/>
        </authorList>
    </citation>
    <scope>NUCLEOTIDE SEQUENCE [LARGE SCALE GENOMIC DNA]</scope>
    <source>
        <strain evidence="4 5">ATCC 27467</strain>
    </source>
</reference>
<dbReference type="Proteomes" id="UP000326831">
    <property type="component" value="Chromosome"/>
</dbReference>
<feature type="signal peptide" evidence="2">
    <location>
        <begin position="1"/>
        <end position="27"/>
    </location>
</feature>
<evidence type="ECO:0000313" key="3">
    <source>
        <dbReference type="EMBL" id="GGZ93267.1"/>
    </source>
</evidence>
<dbReference type="EMBL" id="BMVX01000034">
    <property type="protein sequence ID" value="GGZ93267.1"/>
    <property type="molecule type" value="Genomic_DNA"/>
</dbReference>
<dbReference type="Proteomes" id="UP000634660">
    <property type="component" value="Unassembled WGS sequence"/>
</dbReference>
<feature type="region of interest" description="Disordered" evidence="1">
    <location>
        <begin position="24"/>
        <end position="63"/>
    </location>
</feature>
<evidence type="ECO:0000313" key="4">
    <source>
        <dbReference type="EMBL" id="QEU81760.1"/>
    </source>
</evidence>
<proteinExistence type="predicted"/>
<gene>
    <name evidence="4" type="ORF">CP968_28835</name>
    <name evidence="3" type="ORF">GCM10010371_61340</name>
</gene>